<name>A0A0A8Y2R6_ARUDO</name>
<dbReference type="AlphaFoldDB" id="A0A0A8Y2R6"/>
<organism evidence="1">
    <name type="scientific">Arundo donax</name>
    <name type="common">Giant reed</name>
    <name type="synonym">Donax arundinaceus</name>
    <dbReference type="NCBI Taxonomy" id="35708"/>
    <lineage>
        <taxon>Eukaryota</taxon>
        <taxon>Viridiplantae</taxon>
        <taxon>Streptophyta</taxon>
        <taxon>Embryophyta</taxon>
        <taxon>Tracheophyta</taxon>
        <taxon>Spermatophyta</taxon>
        <taxon>Magnoliopsida</taxon>
        <taxon>Liliopsida</taxon>
        <taxon>Poales</taxon>
        <taxon>Poaceae</taxon>
        <taxon>PACMAD clade</taxon>
        <taxon>Arundinoideae</taxon>
        <taxon>Arundineae</taxon>
        <taxon>Arundo</taxon>
    </lineage>
</organism>
<evidence type="ECO:0000313" key="1">
    <source>
        <dbReference type="EMBL" id="JAD19545.1"/>
    </source>
</evidence>
<sequence>MAIESSAISVAWCSTKFYGILFSKEKPTSQNIKLYAN</sequence>
<protein>
    <submittedName>
        <fullName evidence="1">Uncharacterized protein</fullName>
    </submittedName>
</protein>
<accession>A0A0A8Y2R6</accession>
<reference evidence="1" key="1">
    <citation type="submission" date="2014-09" db="EMBL/GenBank/DDBJ databases">
        <authorList>
            <person name="Magalhaes I.L.F."/>
            <person name="Oliveira U."/>
            <person name="Santos F.R."/>
            <person name="Vidigal T.H.D.A."/>
            <person name="Brescovit A.D."/>
            <person name="Santos A.J."/>
        </authorList>
    </citation>
    <scope>NUCLEOTIDE SEQUENCE</scope>
    <source>
        <tissue evidence="1">Shoot tissue taken approximately 20 cm above the soil surface</tissue>
    </source>
</reference>
<reference evidence="1" key="2">
    <citation type="journal article" date="2015" name="Data Brief">
        <title>Shoot transcriptome of the giant reed, Arundo donax.</title>
        <authorList>
            <person name="Barrero R.A."/>
            <person name="Guerrero F.D."/>
            <person name="Moolhuijzen P."/>
            <person name="Goolsby J.A."/>
            <person name="Tidwell J."/>
            <person name="Bellgard S.E."/>
            <person name="Bellgard M.I."/>
        </authorList>
    </citation>
    <scope>NUCLEOTIDE SEQUENCE</scope>
    <source>
        <tissue evidence="1">Shoot tissue taken approximately 20 cm above the soil surface</tissue>
    </source>
</reference>
<proteinExistence type="predicted"/>
<dbReference type="EMBL" id="GBRH01278350">
    <property type="protein sequence ID" value="JAD19545.1"/>
    <property type="molecule type" value="Transcribed_RNA"/>
</dbReference>